<evidence type="ECO:0000313" key="3">
    <source>
        <dbReference type="EMBL" id="CAD8586980.1"/>
    </source>
</evidence>
<accession>A0A6U0ET91</accession>
<reference evidence="3" key="1">
    <citation type="submission" date="2021-01" db="EMBL/GenBank/DDBJ databases">
        <authorList>
            <person name="Corre E."/>
            <person name="Pelletier E."/>
            <person name="Niang G."/>
            <person name="Scheremetjew M."/>
            <person name="Finn R."/>
            <person name="Kale V."/>
            <person name="Holt S."/>
            <person name="Cochrane G."/>
            <person name="Meng A."/>
            <person name="Brown T."/>
            <person name="Cohen L."/>
        </authorList>
    </citation>
    <scope>NUCLEOTIDE SEQUENCE</scope>
    <source>
        <strain evidence="3">Clade-D-RCC2572</strain>
    </source>
</reference>
<dbReference type="EMBL" id="HBEW01007358">
    <property type="protein sequence ID" value="CAD8586980.1"/>
    <property type="molecule type" value="Transcribed_RNA"/>
</dbReference>
<dbReference type="PANTHER" id="PTHR12854:SF7">
    <property type="entry name" value="ATAXIN-2 HOMOLOG"/>
    <property type="match status" value="1"/>
</dbReference>
<feature type="region of interest" description="Disordered" evidence="1">
    <location>
        <begin position="250"/>
        <end position="284"/>
    </location>
</feature>
<dbReference type="GO" id="GO:0010494">
    <property type="term" value="C:cytoplasmic stress granule"/>
    <property type="evidence" value="ECO:0007669"/>
    <property type="project" value="TreeGrafter"/>
</dbReference>
<dbReference type="AlphaFoldDB" id="A0A6U0ET91"/>
<dbReference type="Pfam" id="PF14438">
    <property type="entry name" value="SM-ATX"/>
    <property type="match status" value="1"/>
</dbReference>
<evidence type="ECO:0000256" key="1">
    <source>
        <dbReference type="SAM" id="MobiDB-lite"/>
    </source>
</evidence>
<dbReference type="InterPro" id="IPR009604">
    <property type="entry name" value="LsmAD_domain"/>
</dbReference>
<dbReference type="GO" id="GO:0003729">
    <property type="term" value="F:mRNA binding"/>
    <property type="evidence" value="ECO:0007669"/>
    <property type="project" value="TreeGrafter"/>
</dbReference>
<dbReference type="GO" id="GO:0034063">
    <property type="term" value="P:stress granule assembly"/>
    <property type="evidence" value="ECO:0007669"/>
    <property type="project" value="TreeGrafter"/>
</dbReference>
<feature type="domain" description="LsmAD" evidence="2">
    <location>
        <begin position="192"/>
        <end position="260"/>
    </location>
</feature>
<feature type="region of interest" description="Disordered" evidence="1">
    <location>
        <begin position="393"/>
        <end position="414"/>
    </location>
</feature>
<dbReference type="Pfam" id="PF06741">
    <property type="entry name" value="LsmAD"/>
    <property type="match status" value="1"/>
</dbReference>
<dbReference type="InterPro" id="IPR045117">
    <property type="entry name" value="ATXN2-like"/>
</dbReference>
<proteinExistence type="predicted"/>
<feature type="region of interest" description="Disordered" evidence="1">
    <location>
        <begin position="156"/>
        <end position="182"/>
    </location>
</feature>
<protein>
    <recommendedName>
        <fullName evidence="2">LsmAD domain-containing protein</fullName>
    </recommendedName>
</protein>
<dbReference type="PANTHER" id="PTHR12854">
    <property type="entry name" value="ATAXIN 2-RELATED"/>
    <property type="match status" value="1"/>
</dbReference>
<feature type="compositionally biased region" description="Gly residues" evidence="1">
    <location>
        <begin position="159"/>
        <end position="175"/>
    </location>
</feature>
<sequence>MVGTMTDAGVRFAATVLKGYVVEVTMKSGAVYEGVFGSCSGANGDGASATIHAAWPKRYARGDTSAEAKAAAASAETSANGWAKRTKPVDEMVVDFADVESITARDVGMSDLAVGPSRMNDDFTDGGISRGATGANRELVAWQPEEGDAPGLTLEEEAGLGGKRGGGGGAWGKKPGGSNAQWDQFSANKKLFGVDTKFDESMYTTTIDKTKGGISEAEAARIAYEIQNQISDNPHMAEERGQKDLADYDEEERYSSVLPSAGVAPTPKNAPPPKPAWGSGKVPSTVAQHADQKAAAAAAATSAPAPEAKVDVKKSTLNPNAKAFSLNAKATEFVPSFKKPAAPVAPQQAMPQMVMYPGYPQMGGAMMYMPQMGMGMPPQMRGMMPQMPYMPQGAAYVPQQQRPPAPGAQPEGGK</sequence>
<dbReference type="SMART" id="SM01272">
    <property type="entry name" value="LsmAD"/>
    <property type="match status" value="1"/>
</dbReference>
<name>A0A6U0ET91_9CHLO</name>
<organism evidence="3">
    <name type="scientific">Ostreococcus mediterraneus</name>
    <dbReference type="NCBI Taxonomy" id="1486918"/>
    <lineage>
        <taxon>Eukaryota</taxon>
        <taxon>Viridiplantae</taxon>
        <taxon>Chlorophyta</taxon>
        <taxon>Mamiellophyceae</taxon>
        <taxon>Mamiellales</taxon>
        <taxon>Bathycoccaceae</taxon>
        <taxon>Ostreococcus</taxon>
    </lineage>
</organism>
<evidence type="ECO:0000259" key="2">
    <source>
        <dbReference type="SMART" id="SM01272"/>
    </source>
</evidence>
<gene>
    <name evidence="3" type="ORF">OMED0929_LOCUS6212</name>
</gene>
<dbReference type="InterPro" id="IPR025852">
    <property type="entry name" value="SM_dom_ATX"/>
</dbReference>